<evidence type="ECO:0000256" key="1">
    <source>
        <dbReference type="SAM" id="Phobius"/>
    </source>
</evidence>
<evidence type="ECO:0008006" key="4">
    <source>
        <dbReference type="Google" id="ProtNLM"/>
    </source>
</evidence>
<feature type="transmembrane region" description="Helical" evidence="1">
    <location>
        <begin position="130"/>
        <end position="149"/>
    </location>
</feature>
<reference evidence="2 3" key="1">
    <citation type="journal article" date="2013" name="Appl. Environ. Microbiol.">
        <title>The genome of the alga-associated marine flavobacterium Formosa agariphila KMM 3901T reveals a broad potential for degradation of algal polysaccharides.</title>
        <authorList>
            <person name="Mann A.J."/>
            <person name="Hahnke R.L."/>
            <person name="Huang S."/>
            <person name="Werner J."/>
            <person name="Xing P."/>
            <person name="Barbeyron T."/>
            <person name="Huettel B."/>
            <person name="Stueber K."/>
            <person name="Reinhardt R."/>
            <person name="Harder J."/>
            <person name="Gloeckner F.O."/>
            <person name="Amann R.I."/>
            <person name="Teeling H."/>
        </authorList>
    </citation>
    <scope>NUCLEOTIDE SEQUENCE [LARGE SCALE GENOMIC DNA]</scope>
    <source>
        <strain evidence="3">DSM 15362 / KCTC 12365 / LMG 23005 / KMM 3901</strain>
    </source>
</reference>
<sequence length="207" mass="24092">MDNLDFNQAWKKINEEKFSTSTLKKEDIMEAILKESSSTISELKKRLKYKLYWLIFFIAVFTAIMLWNWDKPVVLAFLGVFSLLYCIGGYSLFREVNKMDDYIDASKDTLTEMKKHRDIMNSALRNERKWGMVAFPVMFVSALILPRMLKGTPFKELITDPVFLITVIVLTTLVTFLGQWAAKKMNTKGYGSYMDDLGMNIKKMEEL</sequence>
<feature type="transmembrane region" description="Helical" evidence="1">
    <location>
        <begin position="75"/>
        <end position="93"/>
    </location>
</feature>
<dbReference type="eggNOG" id="ENOG502ZFM7">
    <property type="taxonomic scope" value="Bacteria"/>
</dbReference>
<keyword evidence="1" id="KW-1133">Transmembrane helix</keyword>
<keyword evidence="1" id="KW-0472">Membrane</keyword>
<keyword evidence="1" id="KW-0812">Transmembrane</keyword>
<dbReference type="AlphaFoldDB" id="T2KR27"/>
<dbReference type="Proteomes" id="UP000016160">
    <property type="component" value="Chromosome"/>
</dbReference>
<protein>
    <recommendedName>
        <fullName evidence="4">Transmembrane protein</fullName>
    </recommendedName>
</protein>
<dbReference type="PATRIC" id="fig|1347342.6.peg.2749"/>
<dbReference type="EMBL" id="HG315671">
    <property type="protein sequence ID" value="CDF80444.1"/>
    <property type="molecule type" value="Genomic_DNA"/>
</dbReference>
<dbReference type="RefSeq" id="WP_038531662.1">
    <property type="nucleotide sequence ID" value="NZ_HG315671.1"/>
</dbReference>
<dbReference type="HOGENOM" id="CLU_1324776_0_0_10"/>
<organism evidence="2 3">
    <name type="scientific">Formosa agariphila (strain DSM 15362 / KCTC 12365 / LMG 23005 / KMM 3901 / M-2Alg 35-1)</name>
    <dbReference type="NCBI Taxonomy" id="1347342"/>
    <lineage>
        <taxon>Bacteria</taxon>
        <taxon>Pseudomonadati</taxon>
        <taxon>Bacteroidota</taxon>
        <taxon>Flavobacteriia</taxon>
        <taxon>Flavobacteriales</taxon>
        <taxon>Flavobacteriaceae</taxon>
        <taxon>Formosa</taxon>
    </lineage>
</organism>
<proteinExistence type="predicted"/>
<evidence type="ECO:0000313" key="2">
    <source>
        <dbReference type="EMBL" id="CDF80444.1"/>
    </source>
</evidence>
<feature type="transmembrane region" description="Helical" evidence="1">
    <location>
        <begin position="51"/>
        <end position="69"/>
    </location>
</feature>
<gene>
    <name evidence="2" type="ORF">BN863_27320</name>
</gene>
<feature type="transmembrane region" description="Helical" evidence="1">
    <location>
        <begin position="161"/>
        <end position="182"/>
    </location>
</feature>
<accession>T2KR27</accession>
<name>T2KR27_FORAG</name>
<evidence type="ECO:0000313" key="3">
    <source>
        <dbReference type="Proteomes" id="UP000016160"/>
    </source>
</evidence>
<keyword evidence="3" id="KW-1185">Reference proteome</keyword>